<sequence>MQQQQYISTYVAE</sequence>
<proteinExistence type="predicted"/>
<reference evidence="1" key="2">
    <citation type="journal article" date="2015" name="Data Brief">
        <title>Shoot transcriptome of the giant reed, Arundo donax.</title>
        <authorList>
            <person name="Barrero R.A."/>
            <person name="Guerrero F.D."/>
            <person name="Moolhuijzen P."/>
            <person name="Goolsby J.A."/>
            <person name="Tidwell J."/>
            <person name="Bellgard S.E."/>
            <person name="Bellgard M.I."/>
        </authorList>
    </citation>
    <scope>NUCLEOTIDE SEQUENCE</scope>
    <source>
        <tissue evidence="1">Shoot tissue taken approximately 20 cm above the soil surface</tissue>
    </source>
</reference>
<accession>A0A0A9BB77</accession>
<name>A0A0A9BB77_ARUDO</name>
<protein>
    <submittedName>
        <fullName evidence="1">Uncharacterized protein</fullName>
    </submittedName>
</protein>
<evidence type="ECO:0000313" key="1">
    <source>
        <dbReference type="EMBL" id="JAD61214.1"/>
    </source>
</evidence>
<dbReference type="EMBL" id="GBRH01236681">
    <property type="protein sequence ID" value="JAD61214.1"/>
    <property type="molecule type" value="Transcribed_RNA"/>
</dbReference>
<organism evidence="1">
    <name type="scientific">Arundo donax</name>
    <name type="common">Giant reed</name>
    <name type="synonym">Donax arundinaceus</name>
    <dbReference type="NCBI Taxonomy" id="35708"/>
    <lineage>
        <taxon>Eukaryota</taxon>
        <taxon>Viridiplantae</taxon>
        <taxon>Streptophyta</taxon>
        <taxon>Embryophyta</taxon>
        <taxon>Tracheophyta</taxon>
        <taxon>Spermatophyta</taxon>
        <taxon>Magnoliopsida</taxon>
        <taxon>Liliopsida</taxon>
        <taxon>Poales</taxon>
        <taxon>Poaceae</taxon>
        <taxon>PACMAD clade</taxon>
        <taxon>Arundinoideae</taxon>
        <taxon>Arundineae</taxon>
        <taxon>Arundo</taxon>
    </lineage>
</organism>
<reference evidence="1" key="1">
    <citation type="submission" date="2014-09" db="EMBL/GenBank/DDBJ databases">
        <authorList>
            <person name="Magalhaes I.L.F."/>
            <person name="Oliveira U."/>
            <person name="Santos F.R."/>
            <person name="Vidigal T.H.D.A."/>
            <person name="Brescovit A.D."/>
            <person name="Santos A.J."/>
        </authorList>
    </citation>
    <scope>NUCLEOTIDE SEQUENCE</scope>
    <source>
        <tissue evidence="1">Shoot tissue taken approximately 20 cm above the soil surface</tissue>
    </source>
</reference>